<comment type="caution">
    <text evidence="2">The sequence shown here is derived from an EMBL/GenBank/DDBJ whole genome shotgun (WGS) entry which is preliminary data.</text>
</comment>
<protein>
    <recommendedName>
        <fullName evidence="4">Reverse transcriptase domain-containing protein</fullName>
    </recommendedName>
</protein>
<dbReference type="AlphaFoldDB" id="A0A096BIR6"/>
<evidence type="ECO:0000313" key="3">
    <source>
        <dbReference type="Proteomes" id="UP000029622"/>
    </source>
</evidence>
<evidence type="ECO:0000256" key="1">
    <source>
        <dbReference type="SAM" id="MobiDB-lite"/>
    </source>
</evidence>
<sequence length="119" mass="13508">MKDSRDMQRPQKTSYEGSPTEVGLEVQDRKEACSIPSVSSIAKARVQVDTANLLKQILHRDNLNKAYKKVKKNKGSHGVDGMQVDELLSFLKQHGKALIEEIAIEKYKPLLIIRKVFFI</sequence>
<feature type="region of interest" description="Disordered" evidence="1">
    <location>
        <begin position="1"/>
        <end position="22"/>
    </location>
</feature>
<dbReference type="STRING" id="1156417.Y919_03050"/>
<dbReference type="Proteomes" id="UP000029622">
    <property type="component" value="Unassembled WGS sequence"/>
</dbReference>
<evidence type="ECO:0000313" key="2">
    <source>
        <dbReference type="EMBL" id="KGG81050.1"/>
    </source>
</evidence>
<dbReference type="RefSeq" id="WP_035162299.1">
    <property type="nucleotide sequence ID" value="NZ_AZTB01000008.1"/>
</dbReference>
<dbReference type="EMBL" id="AZTB01000008">
    <property type="protein sequence ID" value="KGG81050.1"/>
    <property type="molecule type" value="Genomic_DNA"/>
</dbReference>
<name>A0A096BIR6_9FIRM</name>
<accession>A0A096BIR6</accession>
<reference evidence="2 3" key="1">
    <citation type="submission" date="2013-12" db="EMBL/GenBank/DDBJ databases">
        <title>Draft genome sequence of Caloranaerobacter sp. H53214.</title>
        <authorList>
            <person name="Jiang L.J."/>
            <person name="Shao Z.Z."/>
            <person name="Long M.N."/>
        </authorList>
    </citation>
    <scope>NUCLEOTIDE SEQUENCE [LARGE SCALE GENOMIC DNA]</scope>
    <source>
        <strain evidence="2 3">H53214</strain>
    </source>
</reference>
<organism evidence="2 3">
    <name type="scientific">Caloranaerobacter azorensis H53214</name>
    <dbReference type="NCBI Taxonomy" id="1156417"/>
    <lineage>
        <taxon>Bacteria</taxon>
        <taxon>Bacillati</taxon>
        <taxon>Bacillota</taxon>
        <taxon>Tissierellia</taxon>
        <taxon>Tissierellales</taxon>
        <taxon>Thermohalobacteraceae</taxon>
        <taxon>Caloranaerobacter</taxon>
    </lineage>
</organism>
<proteinExistence type="predicted"/>
<gene>
    <name evidence="2" type="ORF">Y919_03050</name>
</gene>
<evidence type="ECO:0008006" key="4">
    <source>
        <dbReference type="Google" id="ProtNLM"/>
    </source>
</evidence>